<dbReference type="OrthoDB" id="288590at2759"/>
<evidence type="ECO:0000256" key="1">
    <source>
        <dbReference type="ARBA" id="ARBA00008056"/>
    </source>
</evidence>
<dbReference type="Pfam" id="PF03171">
    <property type="entry name" value="2OG-FeII_Oxy"/>
    <property type="match status" value="1"/>
</dbReference>
<dbReference type="Pfam" id="PF14226">
    <property type="entry name" value="DIOX_N"/>
    <property type="match status" value="1"/>
</dbReference>
<dbReference type="InterPro" id="IPR050295">
    <property type="entry name" value="Plant_2OG-oxidoreductases"/>
</dbReference>
<dbReference type="InterPro" id="IPR026992">
    <property type="entry name" value="DIOX_N"/>
</dbReference>
<evidence type="ECO:0000256" key="4">
    <source>
        <dbReference type="ARBA" id="ARBA00023004"/>
    </source>
</evidence>
<dbReference type="GO" id="GO:0016491">
    <property type="term" value="F:oxidoreductase activity"/>
    <property type="evidence" value="ECO:0007669"/>
    <property type="project" value="UniProtKB-KW"/>
</dbReference>
<reference evidence="8" key="1">
    <citation type="submission" date="2025-08" db="UniProtKB">
        <authorList>
            <consortium name="RefSeq"/>
        </authorList>
    </citation>
    <scope>IDENTIFICATION</scope>
    <source>
        <tissue evidence="8">Etiolated seedlings</tissue>
    </source>
</reference>
<feature type="domain" description="Fe2OG dioxygenase" evidence="6">
    <location>
        <begin position="210"/>
        <end position="310"/>
    </location>
</feature>
<dbReference type="KEGG" id="cam:101494676"/>
<dbReference type="GO" id="GO:0031418">
    <property type="term" value="F:L-ascorbic acid binding"/>
    <property type="evidence" value="ECO:0007669"/>
    <property type="project" value="UniProtKB-KW"/>
</dbReference>
<protein>
    <submittedName>
        <fullName evidence="8">Protein SRG1-like</fullName>
    </submittedName>
</protein>
<evidence type="ECO:0000256" key="3">
    <source>
        <dbReference type="ARBA" id="ARBA00022896"/>
    </source>
</evidence>
<keyword evidence="5" id="KW-0560">Oxidoreductase</keyword>
<evidence type="ECO:0000259" key="6">
    <source>
        <dbReference type="PROSITE" id="PS51471"/>
    </source>
</evidence>
<name>A0A1S2Z6M1_CICAR</name>
<gene>
    <name evidence="8" type="primary">LOC101494676</name>
</gene>
<accession>A0A1S2Z6M1</accession>
<dbReference type="PaxDb" id="3827-XP_004515983.1"/>
<dbReference type="AlphaFoldDB" id="A0A1S2Z6M1"/>
<keyword evidence="7" id="KW-1185">Reference proteome</keyword>
<dbReference type="InterPro" id="IPR005123">
    <property type="entry name" value="Oxoglu/Fe-dep_dioxygenase_dom"/>
</dbReference>
<proteinExistence type="inferred from homology"/>
<dbReference type="FunFam" id="2.60.120.330:FF:000079">
    <property type="entry name" value="Protein SRG1"/>
    <property type="match status" value="1"/>
</dbReference>
<evidence type="ECO:0000313" key="7">
    <source>
        <dbReference type="Proteomes" id="UP000087171"/>
    </source>
</evidence>
<keyword evidence="3" id="KW-0847">Vitamin C</keyword>
<organism evidence="7 8">
    <name type="scientific">Cicer arietinum</name>
    <name type="common">Chickpea</name>
    <name type="synonym">Garbanzo</name>
    <dbReference type="NCBI Taxonomy" id="3827"/>
    <lineage>
        <taxon>Eukaryota</taxon>
        <taxon>Viridiplantae</taxon>
        <taxon>Streptophyta</taxon>
        <taxon>Embryophyta</taxon>
        <taxon>Tracheophyta</taxon>
        <taxon>Spermatophyta</taxon>
        <taxon>Magnoliopsida</taxon>
        <taxon>eudicotyledons</taxon>
        <taxon>Gunneridae</taxon>
        <taxon>Pentapetalae</taxon>
        <taxon>rosids</taxon>
        <taxon>fabids</taxon>
        <taxon>Fabales</taxon>
        <taxon>Fabaceae</taxon>
        <taxon>Papilionoideae</taxon>
        <taxon>50 kb inversion clade</taxon>
        <taxon>NPAAA clade</taxon>
        <taxon>Hologalegina</taxon>
        <taxon>IRL clade</taxon>
        <taxon>Cicereae</taxon>
        <taxon>Cicer</taxon>
    </lineage>
</organism>
<dbReference type="InterPro" id="IPR027443">
    <property type="entry name" value="IPNS-like_sf"/>
</dbReference>
<comment type="similarity">
    <text evidence="1 5">Belongs to the iron/ascorbate-dependent oxidoreductase family.</text>
</comment>
<dbReference type="GO" id="GO:0046872">
    <property type="term" value="F:metal ion binding"/>
    <property type="evidence" value="ECO:0007669"/>
    <property type="project" value="UniProtKB-KW"/>
</dbReference>
<feature type="non-terminal residue" evidence="8">
    <location>
        <position position="372"/>
    </location>
</feature>
<evidence type="ECO:0000313" key="8">
    <source>
        <dbReference type="RefSeq" id="XP_004515983.2"/>
    </source>
</evidence>
<dbReference type="Gene3D" id="2.60.120.330">
    <property type="entry name" value="B-lactam Antibiotic, Isopenicillin N Synthase, Chain"/>
    <property type="match status" value="1"/>
</dbReference>
<evidence type="ECO:0000256" key="5">
    <source>
        <dbReference type="RuleBase" id="RU003682"/>
    </source>
</evidence>
<dbReference type="InterPro" id="IPR044861">
    <property type="entry name" value="IPNS-like_FE2OG_OXY"/>
</dbReference>
<keyword evidence="4 5" id="KW-0408">Iron</keyword>
<sequence>MALSEEGNSVFRSTPNSFLGVMDEVINKPEIMGIPEYFIRSNKEPSILSNDETNPLPTIPIFDFQTLLCDDGIQLHNLYSACKDWGFFQLVNHGVSSELLEKLKLEIGNFFKLPFEEKRKYQLKQGDFQGYGTVIRCGGQKLDWGDRFFMITNPIERRKPNLFPQLPPSLRDTLETYISKLQKLGMTLLGLLGKAIKMDMKEVEKIFDDGNQSVRMTYYPPCPQPDLVDGINPHSDGSGITILNQANGVEGLEIKKNGLWIPITFLPDAFVINIGDIMEIVSNGVYSSIEHRVTVNKEKERFSIGMFFNPKFEADVGPAKSLISSENPPLFKTLLMEDYSKYFFSRNLREKTHITALFLSHLQRFFKKNKRC</sequence>
<dbReference type="SUPFAM" id="SSF51197">
    <property type="entry name" value="Clavaminate synthase-like"/>
    <property type="match status" value="1"/>
</dbReference>
<dbReference type="Proteomes" id="UP000087171">
    <property type="component" value="Unplaced"/>
</dbReference>
<dbReference type="PANTHER" id="PTHR47991">
    <property type="entry name" value="OXOGLUTARATE/IRON-DEPENDENT DIOXYGENASE"/>
    <property type="match status" value="1"/>
</dbReference>
<dbReference type="eggNOG" id="KOG0143">
    <property type="taxonomic scope" value="Eukaryota"/>
</dbReference>
<evidence type="ECO:0000256" key="2">
    <source>
        <dbReference type="ARBA" id="ARBA00022723"/>
    </source>
</evidence>
<dbReference type="RefSeq" id="XP_004515983.2">
    <property type="nucleotide sequence ID" value="XM_004515926.3"/>
</dbReference>
<dbReference type="PROSITE" id="PS51471">
    <property type="entry name" value="FE2OG_OXY"/>
    <property type="match status" value="1"/>
</dbReference>
<keyword evidence="2 5" id="KW-0479">Metal-binding</keyword>